<dbReference type="AlphaFoldDB" id="A0A4V2Y2V4"/>
<dbReference type="Pfam" id="PF08808">
    <property type="entry name" value="RES"/>
    <property type="match status" value="1"/>
</dbReference>
<evidence type="ECO:0000313" key="3">
    <source>
        <dbReference type="Proteomes" id="UP000295345"/>
    </source>
</evidence>
<name>A0A4V2Y2V4_9ACTN</name>
<organism evidence="2 3">
    <name type="scientific">Streptomyces hainanensis</name>
    <dbReference type="NCBI Taxonomy" id="402648"/>
    <lineage>
        <taxon>Bacteria</taxon>
        <taxon>Bacillati</taxon>
        <taxon>Actinomycetota</taxon>
        <taxon>Actinomycetes</taxon>
        <taxon>Kitasatosporales</taxon>
        <taxon>Streptomycetaceae</taxon>
        <taxon>Streptomyces</taxon>
    </lineage>
</organism>
<dbReference type="Proteomes" id="UP000295345">
    <property type="component" value="Unassembled WGS sequence"/>
</dbReference>
<accession>A0A4V2Y2V4</accession>
<protein>
    <submittedName>
        <fullName evidence="2">RES domain-containing protein</fullName>
    </submittedName>
</protein>
<gene>
    <name evidence="2" type="ORF">E1283_17085</name>
</gene>
<keyword evidence="3" id="KW-1185">Reference proteome</keyword>
<sequence length="222" mass="24072">MPRVRPPEALPGTPTRVVLPAGTRLFRVHSAARSGTAANPVPSHCLWGGGRFDATACDPYGYLYAGLTVEAAVCETLLRSIPFDPAGGPRLLPSPAVRGRRLSFLHLARPVTVISLMGGRDLAAVSQDSWLVQTESAEYPYTRDWGHWIRSRAGDRAQGFVWPSKREPAHRALVLFADRYPPDAVAESDEPPIDLSSREGTEWLNALLEPYGTLLAPPAGQG</sequence>
<evidence type="ECO:0000259" key="1">
    <source>
        <dbReference type="SMART" id="SM00953"/>
    </source>
</evidence>
<reference evidence="2 3" key="1">
    <citation type="submission" date="2019-03" db="EMBL/GenBank/DDBJ databases">
        <title>Draft genome sequences of novel Actinobacteria.</title>
        <authorList>
            <person name="Sahin N."/>
            <person name="Ay H."/>
            <person name="Saygin H."/>
        </authorList>
    </citation>
    <scope>NUCLEOTIDE SEQUENCE [LARGE SCALE GENOMIC DNA]</scope>
    <source>
        <strain evidence="2 3">DSM 41900</strain>
    </source>
</reference>
<feature type="domain" description="RES" evidence="1">
    <location>
        <begin position="38"/>
        <end position="191"/>
    </location>
</feature>
<dbReference type="InterPro" id="IPR014914">
    <property type="entry name" value="RES_dom"/>
</dbReference>
<proteinExistence type="predicted"/>
<dbReference type="EMBL" id="SMKI01000166">
    <property type="protein sequence ID" value="TDC74055.1"/>
    <property type="molecule type" value="Genomic_DNA"/>
</dbReference>
<dbReference type="OrthoDB" id="4258344at2"/>
<comment type="caution">
    <text evidence="2">The sequence shown here is derived from an EMBL/GenBank/DDBJ whole genome shotgun (WGS) entry which is preliminary data.</text>
</comment>
<dbReference type="RefSeq" id="WP_132818921.1">
    <property type="nucleotide sequence ID" value="NZ_SMKI01000166.1"/>
</dbReference>
<dbReference type="SMART" id="SM00953">
    <property type="entry name" value="RES"/>
    <property type="match status" value="1"/>
</dbReference>
<evidence type="ECO:0000313" key="2">
    <source>
        <dbReference type="EMBL" id="TDC74055.1"/>
    </source>
</evidence>